<feature type="domain" description="GHMP kinase N-terminal" evidence="6">
    <location>
        <begin position="72"/>
        <end position="133"/>
    </location>
</feature>
<dbReference type="EMBL" id="VFML01000001">
    <property type="protein sequence ID" value="TQJ05794.1"/>
    <property type="molecule type" value="Genomic_DNA"/>
</dbReference>
<evidence type="ECO:0000256" key="4">
    <source>
        <dbReference type="ARBA" id="ARBA00022777"/>
    </source>
</evidence>
<evidence type="ECO:0000313" key="8">
    <source>
        <dbReference type="Proteomes" id="UP000320876"/>
    </source>
</evidence>
<dbReference type="Gene3D" id="3.30.230.10">
    <property type="match status" value="1"/>
</dbReference>
<keyword evidence="1" id="KW-0028">Amino-acid biosynthesis</keyword>
<dbReference type="AlphaFoldDB" id="A0A542DS32"/>
<evidence type="ECO:0000256" key="2">
    <source>
        <dbReference type="ARBA" id="ARBA00022679"/>
    </source>
</evidence>
<keyword evidence="3" id="KW-0547">Nucleotide-binding</keyword>
<evidence type="ECO:0000259" key="6">
    <source>
        <dbReference type="Pfam" id="PF00288"/>
    </source>
</evidence>
<evidence type="ECO:0000256" key="5">
    <source>
        <dbReference type="ARBA" id="ARBA00022840"/>
    </source>
</evidence>
<dbReference type="Pfam" id="PF00288">
    <property type="entry name" value="GHMP_kinases_N"/>
    <property type="match status" value="1"/>
</dbReference>
<keyword evidence="5" id="KW-0067">ATP-binding</keyword>
<dbReference type="OrthoDB" id="7298003at2"/>
<protein>
    <submittedName>
        <fullName evidence="7">Threonine kinase</fullName>
    </submittedName>
</protein>
<dbReference type="PANTHER" id="PTHR20861">
    <property type="entry name" value="HOMOSERINE/4-DIPHOSPHOCYTIDYL-2-C-METHYL-D-ERYTHRITOL KINASE"/>
    <property type="match status" value="1"/>
</dbReference>
<keyword evidence="4 7" id="KW-0418">Kinase</keyword>
<comment type="caution">
    <text evidence="7">The sequence shown here is derived from an EMBL/GenBank/DDBJ whole genome shotgun (WGS) entry which is preliminary data.</text>
</comment>
<dbReference type="GO" id="GO:0005524">
    <property type="term" value="F:ATP binding"/>
    <property type="evidence" value="ECO:0007669"/>
    <property type="project" value="UniProtKB-KW"/>
</dbReference>
<organism evidence="7 8">
    <name type="scientific">Amycolatopsis cihanbeyliensis</name>
    <dbReference type="NCBI Taxonomy" id="1128664"/>
    <lineage>
        <taxon>Bacteria</taxon>
        <taxon>Bacillati</taxon>
        <taxon>Actinomycetota</taxon>
        <taxon>Actinomycetes</taxon>
        <taxon>Pseudonocardiales</taxon>
        <taxon>Pseudonocardiaceae</taxon>
        <taxon>Amycolatopsis</taxon>
    </lineage>
</organism>
<dbReference type="SUPFAM" id="SSF54211">
    <property type="entry name" value="Ribosomal protein S5 domain 2-like"/>
    <property type="match status" value="1"/>
</dbReference>
<dbReference type="PANTHER" id="PTHR20861:SF1">
    <property type="entry name" value="HOMOSERINE KINASE"/>
    <property type="match status" value="1"/>
</dbReference>
<dbReference type="GO" id="GO:0008652">
    <property type="term" value="P:amino acid biosynthetic process"/>
    <property type="evidence" value="ECO:0007669"/>
    <property type="project" value="UniProtKB-KW"/>
</dbReference>
<dbReference type="RefSeq" id="WP_142001271.1">
    <property type="nucleotide sequence ID" value="NZ_VFML01000001.1"/>
</dbReference>
<dbReference type="Proteomes" id="UP000320876">
    <property type="component" value="Unassembled WGS sequence"/>
</dbReference>
<dbReference type="InterPro" id="IPR014721">
    <property type="entry name" value="Ribsml_uS5_D2-typ_fold_subgr"/>
</dbReference>
<proteinExistence type="predicted"/>
<dbReference type="GO" id="GO:0016301">
    <property type="term" value="F:kinase activity"/>
    <property type="evidence" value="ECO:0007669"/>
    <property type="project" value="UniProtKB-KW"/>
</dbReference>
<keyword evidence="8" id="KW-1185">Reference proteome</keyword>
<evidence type="ECO:0000256" key="3">
    <source>
        <dbReference type="ARBA" id="ARBA00022741"/>
    </source>
</evidence>
<gene>
    <name evidence="7" type="ORF">FB471_5634</name>
</gene>
<keyword evidence="2" id="KW-0808">Transferase</keyword>
<reference evidence="7 8" key="1">
    <citation type="submission" date="2019-06" db="EMBL/GenBank/DDBJ databases">
        <title>Sequencing the genomes of 1000 actinobacteria strains.</title>
        <authorList>
            <person name="Klenk H.-P."/>
        </authorList>
    </citation>
    <scope>NUCLEOTIDE SEQUENCE [LARGE SCALE GENOMIC DNA]</scope>
    <source>
        <strain evidence="7 8">DSM 45679</strain>
    </source>
</reference>
<name>A0A542DS32_AMYCI</name>
<sequence length="327" mass="34497">MRGTGYAPCHHGEILQGAFREADGSVCRGLVTLPMRTLGTRAEFVRLPGTTSDELEVLPADRTKAAKAARLAVAECARHRPCGGRLRLHSEVPIGLGMGSSTSDIIAAVHAVAASFGTRLRPADVARLAVRAECASDPLMLEHRPLLFAQREARVLEILGEALPRALVVGCITGGGRPVDTLALSATYGPAEVEAFEGLRTALRKAIASADLALLGQVSTESARHNQRVLAKEEFPVLAEVAATSGAAGVQIAHSGNVAGLLFDPDAPRLWPRVRGCVRALRANGITVTRVFSSSGGRECTSTSPTRSPSRNWCTPETAWSACGSRR</sequence>
<evidence type="ECO:0000313" key="7">
    <source>
        <dbReference type="EMBL" id="TQJ05794.1"/>
    </source>
</evidence>
<dbReference type="InterPro" id="IPR006204">
    <property type="entry name" value="GHMP_kinase_N_dom"/>
</dbReference>
<dbReference type="InterPro" id="IPR020568">
    <property type="entry name" value="Ribosomal_Su5_D2-typ_SF"/>
</dbReference>
<evidence type="ECO:0000256" key="1">
    <source>
        <dbReference type="ARBA" id="ARBA00022605"/>
    </source>
</evidence>
<accession>A0A542DS32</accession>